<name>A0A1H0GU89_9BACI</name>
<sequence>MIYHYGNVKVEETDSNMISPEKGTVVFEVQPADATSFAVTIERRGEEFINTAKTLLSQKVEDPEDFDEFLRVKAETILKKKYG</sequence>
<evidence type="ECO:0000313" key="1">
    <source>
        <dbReference type="EMBL" id="SDO10473.1"/>
    </source>
</evidence>
<dbReference type="RefSeq" id="WP_090843091.1">
    <property type="nucleotide sequence ID" value="NZ_FNIL01000007.1"/>
</dbReference>
<evidence type="ECO:0000313" key="2">
    <source>
        <dbReference type="Proteomes" id="UP000198778"/>
    </source>
</evidence>
<keyword evidence="2" id="KW-1185">Reference proteome</keyword>
<dbReference type="OrthoDB" id="2970354at2"/>
<gene>
    <name evidence="1" type="ORF">SAMN04488053_10736</name>
</gene>
<organism evidence="1 2">
    <name type="scientific">Alkalicoccus daliensis</name>
    <dbReference type="NCBI Taxonomy" id="745820"/>
    <lineage>
        <taxon>Bacteria</taxon>
        <taxon>Bacillati</taxon>
        <taxon>Bacillota</taxon>
        <taxon>Bacilli</taxon>
        <taxon>Bacillales</taxon>
        <taxon>Bacillaceae</taxon>
        <taxon>Alkalicoccus</taxon>
    </lineage>
</organism>
<reference evidence="2" key="1">
    <citation type="submission" date="2016-10" db="EMBL/GenBank/DDBJ databases">
        <authorList>
            <person name="Varghese N."/>
            <person name="Submissions S."/>
        </authorList>
    </citation>
    <scope>NUCLEOTIDE SEQUENCE [LARGE SCALE GENOMIC DNA]</scope>
    <source>
        <strain evidence="2">CGMCC 1.10369</strain>
    </source>
</reference>
<protein>
    <submittedName>
        <fullName evidence="1">Uncharacterized protein</fullName>
    </submittedName>
</protein>
<dbReference type="Proteomes" id="UP000198778">
    <property type="component" value="Unassembled WGS sequence"/>
</dbReference>
<dbReference type="AlphaFoldDB" id="A0A1H0GU89"/>
<dbReference type="EMBL" id="FNIL01000007">
    <property type="protein sequence ID" value="SDO10473.1"/>
    <property type="molecule type" value="Genomic_DNA"/>
</dbReference>
<proteinExistence type="predicted"/>
<accession>A0A1H0GU89</accession>